<organism evidence="2">
    <name type="scientific">marine sediment metagenome</name>
    <dbReference type="NCBI Taxonomy" id="412755"/>
    <lineage>
        <taxon>unclassified sequences</taxon>
        <taxon>metagenomes</taxon>
        <taxon>ecological metagenomes</taxon>
    </lineage>
</organism>
<feature type="transmembrane region" description="Helical" evidence="1">
    <location>
        <begin position="48"/>
        <end position="64"/>
    </location>
</feature>
<keyword evidence="1" id="KW-0472">Membrane</keyword>
<sequence length="87" mass="10621">MEEIKENYHFNGWFRGEELWRTINKLIFIGVYSVFIICVMLFRMYFGYVMLGLFIFLPTYISVYENHLRKIANKEIERLKNKLKNEG</sequence>
<name>A0A0F9BMH3_9ZZZZ</name>
<comment type="caution">
    <text evidence="2">The sequence shown here is derived from an EMBL/GenBank/DDBJ whole genome shotgun (WGS) entry which is preliminary data.</text>
</comment>
<accession>A0A0F9BMH3</accession>
<evidence type="ECO:0000256" key="1">
    <source>
        <dbReference type="SAM" id="Phobius"/>
    </source>
</evidence>
<proteinExistence type="predicted"/>
<keyword evidence="1" id="KW-1133">Transmembrane helix</keyword>
<keyword evidence="1" id="KW-0812">Transmembrane</keyword>
<protein>
    <submittedName>
        <fullName evidence="2">Uncharacterized protein</fullName>
    </submittedName>
</protein>
<dbReference type="EMBL" id="LAZR01040209">
    <property type="protein sequence ID" value="KKL15062.1"/>
    <property type="molecule type" value="Genomic_DNA"/>
</dbReference>
<evidence type="ECO:0000313" key="2">
    <source>
        <dbReference type="EMBL" id="KKL15062.1"/>
    </source>
</evidence>
<feature type="transmembrane region" description="Helical" evidence="1">
    <location>
        <begin position="23"/>
        <end position="42"/>
    </location>
</feature>
<reference evidence="2" key="1">
    <citation type="journal article" date="2015" name="Nature">
        <title>Complex archaea that bridge the gap between prokaryotes and eukaryotes.</title>
        <authorList>
            <person name="Spang A."/>
            <person name="Saw J.H."/>
            <person name="Jorgensen S.L."/>
            <person name="Zaremba-Niedzwiedzka K."/>
            <person name="Martijn J."/>
            <person name="Lind A.E."/>
            <person name="van Eijk R."/>
            <person name="Schleper C."/>
            <person name="Guy L."/>
            <person name="Ettema T.J."/>
        </authorList>
    </citation>
    <scope>NUCLEOTIDE SEQUENCE</scope>
</reference>
<gene>
    <name evidence="2" type="ORF">LCGC14_2509410</name>
</gene>
<dbReference type="AlphaFoldDB" id="A0A0F9BMH3"/>